<dbReference type="InterPro" id="IPR036291">
    <property type="entry name" value="NAD(P)-bd_dom_sf"/>
</dbReference>
<dbReference type="PANTHER" id="PTHR43205">
    <property type="entry name" value="PROSTAGLANDIN REDUCTASE"/>
    <property type="match status" value="1"/>
</dbReference>
<dbReference type="Pfam" id="PF16884">
    <property type="entry name" value="ADH_N_2"/>
    <property type="match status" value="1"/>
</dbReference>
<gene>
    <name evidence="3" type="ORF">TWF696_007812</name>
</gene>
<dbReference type="InterPro" id="IPR045010">
    <property type="entry name" value="MDR_fam"/>
</dbReference>
<dbReference type="Proteomes" id="UP001375240">
    <property type="component" value="Unassembled WGS sequence"/>
</dbReference>
<dbReference type="Pfam" id="PF00107">
    <property type="entry name" value="ADH_zinc_N"/>
    <property type="match status" value="1"/>
</dbReference>
<dbReference type="SUPFAM" id="SSF50129">
    <property type="entry name" value="GroES-like"/>
    <property type="match status" value="1"/>
</dbReference>
<dbReference type="SUPFAM" id="SSF51735">
    <property type="entry name" value="NAD(P)-binding Rossmann-fold domains"/>
    <property type="match status" value="1"/>
</dbReference>
<feature type="domain" description="Enoyl reductase (ER)" evidence="2">
    <location>
        <begin position="19"/>
        <end position="341"/>
    </location>
</feature>
<dbReference type="PANTHER" id="PTHR43205:SF19">
    <property type="entry name" value="ENOYL REDUCTASE (ER) DOMAIN-CONTAINING PROTEIN"/>
    <property type="match status" value="1"/>
</dbReference>
<reference evidence="3 4" key="1">
    <citation type="submission" date="2019-10" db="EMBL/GenBank/DDBJ databases">
        <authorList>
            <person name="Palmer J.M."/>
        </authorList>
    </citation>
    <scope>NUCLEOTIDE SEQUENCE [LARGE SCALE GENOMIC DNA]</scope>
    <source>
        <strain evidence="3 4">TWF696</strain>
    </source>
</reference>
<dbReference type="EMBL" id="JAVHNQ010000006">
    <property type="protein sequence ID" value="KAK6344170.1"/>
    <property type="molecule type" value="Genomic_DNA"/>
</dbReference>
<organism evidence="3 4">
    <name type="scientific">Orbilia brochopaga</name>
    <dbReference type="NCBI Taxonomy" id="3140254"/>
    <lineage>
        <taxon>Eukaryota</taxon>
        <taxon>Fungi</taxon>
        <taxon>Dikarya</taxon>
        <taxon>Ascomycota</taxon>
        <taxon>Pezizomycotina</taxon>
        <taxon>Orbiliomycetes</taxon>
        <taxon>Orbiliales</taxon>
        <taxon>Orbiliaceae</taxon>
        <taxon>Orbilia</taxon>
    </lineage>
</organism>
<dbReference type="InterPro" id="IPR041694">
    <property type="entry name" value="ADH_N_2"/>
</dbReference>
<evidence type="ECO:0000313" key="3">
    <source>
        <dbReference type="EMBL" id="KAK6344170.1"/>
    </source>
</evidence>
<accession>A0AAV9UPQ2</accession>
<protein>
    <recommendedName>
        <fullName evidence="2">Enoyl reductase (ER) domain-containing protein</fullName>
    </recommendedName>
</protein>
<dbReference type="Gene3D" id="3.90.180.10">
    <property type="entry name" value="Medium-chain alcohol dehydrogenases, catalytic domain"/>
    <property type="match status" value="1"/>
</dbReference>
<proteinExistence type="predicted"/>
<dbReference type="Gene3D" id="3.40.50.720">
    <property type="entry name" value="NAD(P)-binding Rossmann-like Domain"/>
    <property type="match status" value="1"/>
</dbReference>
<evidence type="ECO:0000313" key="4">
    <source>
        <dbReference type="Proteomes" id="UP001375240"/>
    </source>
</evidence>
<keyword evidence="1" id="KW-0560">Oxidoreductase</keyword>
<dbReference type="InterPro" id="IPR011032">
    <property type="entry name" value="GroES-like_sf"/>
</dbReference>
<keyword evidence="4" id="KW-1185">Reference proteome</keyword>
<dbReference type="InterPro" id="IPR013149">
    <property type="entry name" value="ADH-like_C"/>
</dbReference>
<dbReference type="InterPro" id="IPR020843">
    <property type="entry name" value="ER"/>
</dbReference>
<evidence type="ECO:0000256" key="1">
    <source>
        <dbReference type="ARBA" id="ARBA00023002"/>
    </source>
</evidence>
<dbReference type="SMART" id="SM00829">
    <property type="entry name" value="PKS_ER"/>
    <property type="match status" value="1"/>
</dbReference>
<sequence length="347" mass="38415">MSYTAKQWMVKEQTGDHLDIDKTFELVTKQLNVGDLKEGEVIAKITYISNDPAQRAWIHKKNIERRLYRPPIRDGEPMEAFGVSEIVESRNPEYQKGDQVFGNIFWADYCILPVGSIVMKVPGDPTDIITLGISGLAAYFGLMNVGAVTPKDQTIVVSSAAGSTGSITCQIAKNILGIKHVVGVAGSDAKCERLTKEFGCDVALNYKSPTFKQDFEAATPDDIDVFMDNTAGEVTDLALMRMKDFGRVVISGAISYYDEYDKKGDISRGSWMQIICHKIRIEGFIVFQFAEQFAKALGDLGLWAQEGKVKLVKQVWDAKVEDVPKGMQKLLRGENTGKLITKLVAGR</sequence>
<evidence type="ECO:0000259" key="2">
    <source>
        <dbReference type="SMART" id="SM00829"/>
    </source>
</evidence>
<dbReference type="GO" id="GO:0016628">
    <property type="term" value="F:oxidoreductase activity, acting on the CH-CH group of donors, NAD or NADP as acceptor"/>
    <property type="evidence" value="ECO:0007669"/>
    <property type="project" value="InterPro"/>
</dbReference>
<name>A0AAV9UPQ2_9PEZI</name>
<comment type="caution">
    <text evidence="3">The sequence shown here is derived from an EMBL/GenBank/DDBJ whole genome shotgun (WGS) entry which is preliminary data.</text>
</comment>
<dbReference type="AlphaFoldDB" id="A0AAV9UPQ2"/>
<dbReference type="CDD" id="cd05288">
    <property type="entry name" value="PGDH"/>
    <property type="match status" value="1"/>
</dbReference>